<evidence type="ECO:0000313" key="5">
    <source>
        <dbReference type="Proteomes" id="UP000230233"/>
    </source>
</evidence>
<evidence type="ECO:0000256" key="1">
    <source>
        <dbReference type="ARBA" id="ARBA00004370"/>
    </source>
</evidence>
<dbReference type="EMBL" id="PDUG01000002">
    <property type="protein sequence ID" value="PIC45254.1"/>
    <property type="molecule type" value="Genomic_DNA"/>
</dbReference>
<dbReference type="SUPFAM" id="SSF103506">
    <property type="entry name" value="Mitochondrial carrier"/>
    <property type="match status" value="1"/>
</dbReference>
<comment type="caution">
    <text evidence="4">The sequence shown here is derived from an EMBL/GenBank/DDBJ whole genome shotgun (WGS) entry which is preliminary data.</text>
</comment>
<protein>
    <submittedName>
        <fullName evidence="4">Uncharacterized protein</fullName>
    </submittedName>
</protein>
<comment type="subcellular location">
    <subcellularLocation>
        <location evidence="1">Membrane</location>
    </subcellularLocation>
</comment>
<accession>A0A2G5V0E6</accession>
<dbReference type="AlphaFoldDB" id="A0A2G5V0E6"/>
<evidence type="ECO:0000256" key="2">
    <source>
        <dbReference type="ARBA" id="ARBA00022692"/>
    </source>
</evidence>
<name>A0A2G5V0E6_9PELO</name>
<evidence type="ECO:0000313" key="4">
    <source>
        <dbReference type="EMBL" id="PIC45254.1"/>
    </source>
</evidence>
<gene>
    <name evidence="4" type="primary">Cnig_chr_II.g5336</name>
    <name evidence="4" type="ORF">B9Z55_005336</name>
</gene>
<dbReference type="Proteomes" id="UP000230233">
    <property type="component" value="Chromosome II"/>
</dbReference>
<evidence type="ECO:0000256" key="3">
    <source>
        <dbReference type="ARBA" id="ARBA00023136"/>
    </source>
</evidence>
<sequence>MFRGLSTELRNVLLGAFITFVCHHTVNKTLSNYYVKYKERGVRDPDVETVYKLYMNTMNKIAELVLSPVFQCTIGCPFEVIAKTRAIAGTMLMDRISFYCRDHRGAWNFLSSQNALFRGCTWFFRSAAI</sequence>
<organism evidence="4 5">
    <name type="scientific">Caenorhabditis nigoni</name>
    <dbReference type="NCBI Taxonomy" id="1611254"/>
    <lineage>
        <taxon>Eukaryota</taxon>
        <taxon>Metazoa</taxon>
        <taxon>Ecdysozoa</taxon>
        <taxon>Nematoda</taxon>
        <taxon>Chromadorea</taxon>
        <taxon>Rhabditida</taxon>
        <taxon>Rhabditina</taxon>
        <taxon>Rhabditomorpha</taxon>
        <taxon>Rhabditoidea</taxon>
        <taxon>Rhabditidae</taxon>
        <taxon>Peloderinae</taxon>
        <taxon>Caenorhabditis</taxon>
    </lineage>
</organism>
<dbReference type="GO" id="GO:0016020">
    <property type="term" value="C:membrane"/>
    <property type="evidence" value="ECO:0007669"/>
    <property type="project" value="UniProtKB-SubCell"/>
</dbReference>
<keyword evidence="3" id="KW-0472">Membrane</keyword>
<keyword evidence="2" id="KW-0812">Transmembrane</keyword>
<proteinExistence type="predicted"/>
<dbReference type="InterPro" id="IPR023395">
    <property type="entry name" value="MCP_dom_sf"/>
</dbReference>
<reference evidence="5" key="1">
    <citation type="submission" date="2017-10" db="EMBL/GenBank/DDBJ databases">
        <title>Rapid genome shrinkage in a self-fertile nematode reveals novel sperm competition proteins.</title>
        <authorList>
            <person name="Yin D."/>
            <person name="Schwarz E.M."/>
            <person name="Thomas C.G."/>
            <person name="Felde R.L."/>
            <person name="Korf I.F."/>
            <person name="Cutter A.D."/>
            <person name="Schartner C.M."/>
            <person name="Ralston E.J."/>
            <person name="Meyer B.J."/>
            <person name="Haag E.S."/>
        </authorList>
    </citation>
    <scope>NUCLEOTIDE SEQUENCE [LARGE SCALE GENOMIC DNA]</scope>
    <source>
        <strain evidence="5">JU1422</strain>
    </source>
</reference>
<keyword evidence="5" id="KW-1185">Reference proteome</keyword>